<reference evidence="2" key="1">
    <citation type="submission" date="2023-06" db="EMBL/GenBank/DDBJ databases">
        <title>Conoideocrella luteorostrata (Hypocreales: Clavicipitaceae), a potential biocontrol fungus for elongate hemlock scale in United States Christmas tree production areas.</title>
        <authorList>
            <person name="Barrett H."/>
            <person name="Lovett B."/>
            <person name="Macias A.M."/>
            <person name="Stajich J.E."/>
            <person name="Kasson M.T."/>
        </authorList>
    </citation>
    <scope>NUCLEOTIDE SEQUENCE</scope>
    <source>
        <strain evidence="2">ARSEF 14590</strain>
    </source>
</reference>
<protein>
    <submittedName>
        <fullName evidence="2">Squalene synthetase-like protein</fullName>
    </submittedName>
</protein>
<organism evidence="2 3">
    <name type="scientific">Conoideocrella luteorostrata</name>
    <dbReference type="NCBI Taxonomy" id="1105319"/>
    <lineage>
        <taxon>Eukaryota</taxon>
        <taxon>Fungi</taxon>
        <taxon>Dikarya</taxon>
        <taxon>Ascomycota</taxon>
        <taxon>Pezizomycotina</taxon>
        <taxon>Sordariomycetes</taxon>
        <taxon>Hypocreomycetidae</taxon>
        <taxon>Hypocreales</taxon>
        <taxon>Clavicipitaceae</taxon>
        <taxon>Conoideocrella</taxon>
    </lineage>
</organism>
<feature type="region of interest" description="Disordered" evidence="1">
    <location>
        <begin position="237"/>
        <end position="289"/>
    </location>
</feature>
<accession>A0AAJ0D090</accession>
<feature type="compositionally biased region" description="Polar residues" evidence="1">
    <location>
        <begin position="242"/>
        <end position="257"/>
    </location>
</feature>
<evidence type="ECO:0000256" key="1">
    <source>
        <dbReference type="SAM" id="MobiDB-lite"/>
    </source>
</evidence>
<feature type="region of interest" description="Disordered" evidence="1">
    <location>
        <begin position="1"/>
        <end position="37"/>
    </location>
</feature>
<keyword evidence="3" id="KW-1185">Reference proteome</keyword>
<feature type="compositionally biased region" description="Polar residues" evidence="1">
    <location>
        <begin position="26"/>
        <end position="36"/>
    </location>
</feature>
<proteinExistence type="predicted"/>
<name>A0AAJ0D090_9HYPO</name>
<feature type="region of interest" description="Disordered" evidence="1">
    <location>
        <begin position="324"/>
        <end position="383"/>
    </location>
</feature>
<dbReference type="EMBL" id="JASWJB010000019">
    <property type="protein sequence ID" value="KAK2612232.1"/>
    <property type="molecule type" value="Genomic_DNA"/>
</dbReference>
<evidence type="ECO:0000313" key="2">
    <source>
        <dbReference type="EMBL" id="KAK2612232.1"/>
    </source>
</evidence>
<dbReference type="AlphaFoldDB" id="A0AAJ0D090"/>
<sequence>MARAKKGGQSRENKSSETAGRHLDEPQQTFSRSTAETALPLPCSVPLEIENGHIFSSRNAGRDDNTRAGFTLTDEARQTSLHDRSFWSSHTALRKNPVQFISTGQSNPLECKYTTEMSTDATNVRTTSQLEQHDQQGSFPQKKDQLETSHLLSKASCQGGIHNCTEDHTQLFGHETFKPVSSQFSGGGGSFRCDKIRWGTAHNINQPTSLLEHQFSPDTSSSDEVILFQGRKSRKEGKVITSYPSKRSVSPTSSAGSRYSGDDSYDLHMSPNLPTTRKQPKRKTYGTRKSTDDDILLDYINNMRDNGELDCVFDDEMSNQHDLGAKDDDFSFGSLSSVDEKPKASQASDYIKEENAKKYRKKNGSTSDTIKPSRLYDDDNGDSVGDLSDENALVTLIAAQHLSSVSATGVRKSPSSVSDNRPWTDNLGGEQFAFDFMDWNRPSVRRGRKSKRVQNQHMSFNNCDSDLERQLQMAWKSDRFRKKDRKQQREELRALEMLRKKTKPDDLRVKYPSGMTIEEVAEELRIFLQRNDEV</sequence>
<feature type="compositionally biased region" description="Basic and acidic residues" evidence="1">
    <location>
        <begin position="9"/>
        <end position="25"/>
    </location>
</feature>
<dbReference type="Proteomes" id="UP001251528">
    <property type="component" value="Unassembled WGS sequence"/>
</dbReference>
<evidence type="ECO:0000313" key="3">
    <source>
        <dbReference type="Proteomes" id="UP001251528"/>
    </source>
</evidence>
<gene>
    <name evidence="2" type="primary">SQS1_1</name>
    <name evidence="2" type="ORF">QQS21_001808</name>
</gene>
<comment type="caution">
    <text evidence="2">The sequence shown here is derived from an EMBL/GenBank/DDBJ whole genome shotgun (WGS) entry which is preliminary data.</text>
</comment>